<dbReference type="EMBL" id="CACRSY010000014">
    <property type="protein sequence ID" value="VYT18497.1"/>
    <property type="molecule type" value="Genomic_DNA"/>
</dbReference>
<feature type="domain" description="Protein CotJB" evidence="1">
    <location>
        <begin position="11"/>
        <end position="87"/>
    </location>
</feature>
<reference evidence="2" key="1">
    <citation type="submission" date="2019-11" db="EMBL/GenBank/DDBJ databases">
        <authorList>
            <person name="Feng L."/>
        </authorList>
    </citation>
    <scope>NUCLEOTIDE SEQUENCE</scope>
    <source>
        <strain evidence="2">BhanseniiLFYP23</strain>
    </source>
</reference>
<organism evidence="2">
    <name type="scientific">Blautia hansenii</name>
    <name type="common">Ruminococcus hansenii</name>
    <dbReference type="NCBI Taxonomy" id="1322"/>
    <lineage>
        <taxon>Bacteria</taxon>
        <taxon>Bacillati</taxon>
        <taxon>Bacillota</taxon>
        <taxon>Clostridia</taxon>
        <taxon>Lachnospirales</taxon>
        <taxon>Lachnospiraceae</taxon>
        <taxon>Blautia</taxon>
    </lineage>
</organism>
<evidence type="ECO:0000259" key="1">
    <source>
        <dbReference type="Pfam" id="PF12652"/>
    </source>
</evidence>
<proteinExistence type="predicted"/>
<dbReference type="RefSeq" id="WP_003019855.1">
    <property type="nucleotide sequence ID" value="NZ_CACRSY010000014.1"/>
</dbReference>
<name>A0A6N2UMF2_BLAHA</name>
<dbReference type="Pfam" id="PF12652">
    <property type="entry name" value="CotJB"/>
    <property type="match status" value="1"/>
</dbReference>
<dbReference type="AlphaFoldDB" id="A0A6N2UMF2"/>
<gene>
    <name evidence="2" type="ORF">BHLFYP23_00508</name>
</gene>
<dbReference type="InterPro" id="IPR016571">
    <property type="entry name" value="Spore_coat_assembly_CotJB"/>
</dbReference>
<accession>A0A6N2UMF2</accession>
<protein>
    <submittedName>
        <fullName evidence="2">CotJB protein</fullName>
    </submittedName>
</protein>
<sequence>MTKNDMYARKELLQKINEVSFAVNDITLYLDTHPCDEKALAYYEEMSEMREKALQEYARLYGPLTIDTAKDTCSRRWEWVMQPWPWEGGC</sequence>
<dbReference type="PIRSF" id="PIRSF010606">
    <property type="entry name" value="Spore_coat_CotJB"/>
    <property type="match status" value="1"/>
</dbReference>
<dbReference type="InterPro" id="IPR024207">
    <property type="entry name" value="CotJB_dom"/>
</dbReference>
<evidence type="ECO:0000313" key="2">
    <source>
        <dbReference type="EMBL" id="VYT18497.1"/>
    </source>
</evidence>